<dbReference type="GO" id="GO:0003700">
    <property type="term" value="F:DNA-binding transcription factor activity"/>
    <property type="evidence" value="ECO:0007669"/>
    <property type="project" value="InterPro"/>
</dbReference>
<evidence type="ECO:0000256" key="3">
    <source>
        <dbReference type="ARBA" id="ARBA00023163"/>
    </source>
</evidence>
<feature type="transmembrane region" description="Helical" evidence="5">
    <location>
        <begin position="402"/>
        <end position="425"/>
    </location>
</feature>
<dbReference type="PANTHER" id="PTHR43280">
    <property type="entry name" value="ARAC-FAMILY TRANSCRIPTIONAL REGULATOR"/>
    <property type="match status" value="1"/>
</dbReference>
<dbReference type="Pfam" id="PF13181">
    <property type="entry name" value="TPR_8"/>
    <property type="match status" value="1"/>
</dbReference>
<evidence type="ECO:0000313" key="8">
    <source>
        <dbReference type="Proteomes" id="UP000321945"/>
    </source>
</evidence>
<dbReference type="InterPro" id="IPR009057">
    <property type="entry name" value="Homeodomain-like_sf"/>
</dbReference>
<reference evidence="7 8" key="1">
    <citation type="submission" date="2019-08" db="EMBL/GenBank/DDBJ databases">
        <title>Genome of Aequorivita lipolytica Y10-2 (type strain).</title>
        <authorList>
            <person name="Bowman J.P."/>
        </authorList>
    </citation>
    <scope>NUCLEOTIDE SEQUENCE [LARGE SCALE GENOMIC DNA]</scope>
    <source>
        <strain evidence="7 8">Y10-2</strain>
    </source>
</reference>
<dbReference type="Proteomes" id="UP000321945">
    <property type="component" value="Unassembled WGS sequence"/>
</dbReference>
<dbReference type="SUPFAM" id="SSF48452">
    <property type="entry name" value="TPR-like"/>
    <property type="match status" value="2"/>
</dbReference>
<feature type="domain" description="HTH araC/xylS-type" evidence="6">
    <location>
        <begin position="498"/>
        <end position="582"/>
    </location>
</feature>
<keyword evidence="1" id="KW-0805">Transcription regulation</keyword>
<organism evidence="7 8">
    <name type="scientific">Aequorivita lipolytica</name>
    <dbReference type="NCBI Taxonomy" id="153267"/>
    <lineage>
        <taxon>Bacteria</taxon>
        <taxon>Pseudomonadati</taxon>
        <taxon>Bacteroidota</taxon>
        <taxon>Flavobacteriia</taxon>
        <taxon>Flavobacteriales</taxon>
        <taxon>Flavobacteriaceae</taxon>
        <taxon>Aequorivita</taxon>
    </lineage>
</organism>
<keyword evidence="2" id="KW-0238">DNA-binding</keyword>
<evidence type="ECO:0000256" key="5">
    <source>
        <dbReference type="SAM" id="Phobius"/>
    </source>
</evidence>
<evidence type="ECO:0000256" key="4">
    <source>
        <dbReference type="SAM" id="Coils"/>
    </source>
</evidence>
<dbReference type="SMART" id="SM00028">
    <property type="entry name" value="TPR"/>
    <property type="match status" value="5"/>
</dbReference>
<dbReference type="GO" id="GO:0043565">
    <property type="term" value="F:sequence-specific DNA binding"/>
    <property type="evidence" value="ECO:0007669"/>
    <property type="project" value="InterPro"/>
</dbReference>
<dbReference type="InterPro" id="IPR011990">
    <property type="entry name" value="TPR-like_helical_dom_sf"/>
</dbReference>
<dbReference type="SMART" id="SM00342">
    <property type="entry name" value="HTH_ARAC"/>
    <property type="match status" value="1"/>
</dbReference>
<gene>
    <name evidence="7" type="ORF">ESV24_04250</name>
</gene>
<keyword evidence="5" id="KW-0812">Transmembrane</keyword>
<sequence>MALSIMAEIATIKFMNIFKKLLLYCFVLNCSFFFGQEKTDISQQSFESISDSINKYLFNDLPKAVDASNAFILKAKRESDTKKEWQGIQALAIIYERHRELDKAQKQFEKALSFAAKNKLEGEIVGSYILGAQVQMSLSNVSKALEILETALLKSEGIENEFWRENVLQYISYILQMSGDTQKAIEIRKKTISIYKNKPLDSAFTATTKKTILVNTYSELSGSFLKIKQADSAKYYSRQISKLVTPEDSCNQRILYEAQGEIAFFEKKYSEAKKNFRAASKICDLNSPLMDLRMNYDLGKVEHGEGNFEAAKELLQQSLDNYDVKPEEEGFMSDYYKLLADSYKETGNLERANFYFEKYINTTSEFDKIKSEVKASTKAQEIEKFRSELKTLEAEKEKKQTYLNYLFLGASLIILALLFILLRFYRNKKKNEAKFEALLKKMKNSSEDNLNIIDTKDDVLEEKNTIDVPNEIKQQILDGLKKLEKQEYYLKQDCNSYNVAKKINTNTSYLSKVINSHYGKNFNTYINDLRINYTIVRLKNDVIFRSYSVQSIAEEVGYKSADSFTKYFKKDTGLNPSFYIKEIKNIA</sequence>
<evidence type="ECO:0000256" key="1">
    <source>
        <dbReference type="ARBA" id="ARBA00023015"/>
    </source>
</evidence>
<proteinExistence type="predicted"/>
<dbReference type="SUPFAM" id="SSF46689">
    <property type="entry name" value="Homeodomain-like"/>
    <property type="match status" value="1"/>
</dbReference>
<dbReference type="InterPro" id="IPR019734">
    <property type="entry name" value="TPR_rpt"/>
</dbReference>
<name>A0A5C6YSK1_9FLAO</name>
<feature type="coiled-coil region" evidence="4">
    <location>
        <begin position="375"/>
        <end position="402"/>
    </location>
</feature>
<dbReference type="Gene3D" id="1.25.40.10">
    <property type="entry name" value="Tetratricopeptide repeat domain"/>
    <property type="match status" value="2"/>
</dbReference>
<dbReference type="InterPro" id="IPR018060">
    <property type="entry name" value="HTH_AraC"/>
</dbReference>
<dbReference type="PROSITE" id="PS01124">
    <property type="entry name" value="HTH_ARAC_FAMILY_2"/>
    <property type="match status" value="1"/>
</dbReference>
<accession>A0A5C6YSK1</accession>
<keyword evidence="4" id="KW-0175">Coiled coil</keyword>
<dbReference type="Gene3D" id="1.10.10.60">
    <property type="entry name" value="Homeodomain-like"/>
    <property type="match status" value="2"/>
</dbReference>
<keyword evidence="8" id="KW-1185">Reference proteome</keyword>
<dbReference type="PANTHER" id="PTHR43280:SF34">
    <property type="entry name" value="ARAC-FAMILY TRANSCRIPTIONAL REGULATOR"/>
    <property type="match status" value="1"/>
</dbReference>
<protein>
    <submittedName>
        <fullName evidence="7">Helix-turn-helix domain-containing protein</fullName>
    </submittedName>
</protein>
<comment type="caution">
    <text evidence="7">The sequence shown here is derived from an EMBL/GenBank/DDBJ whole genome shotgun (WGS) entry which is preliminary data.</text>
</comment>
<keyword evidence="3" id="KW-0804">Transcription</keyword>
<evidence type="ECO:0000259" key="6">
    <source>
        <dbReference type="PROSITE" id="PS01124"/>
    </source>
</evidence>
<dbReference type="AlphaFoldDB" id="A0A5C6YSK1"/>
<dbReference type="EMBL" id="VORU01000002">
    <property type="protein sequence ID" value="TXD70384.1"/>
    <property type="molecule type" value="Genomic_DNA"/>
</dbReference>
<dbReference type="Pfam" id="PF12833">
    <property type="entry name" value="HTH_18"/>
    <property type="match status" value="1"/>
</dbReference>
<keyword evidence="5" id="KW-0472">Membrane</keyword>
<evidence type="ECO:0000256" key="2">
    <source>
        <dbReference type="ARBA" id="ARBA00023125"/>
    </source>
</evidence>
<evidence type="ECO:0000313" key="7">
    <source>
        <dbReference type="EMBL" id="TXD70384.1"/>
    </source>
</evidence>
<keyword evidence="5" id="KW-1133">Transmembrane helix</keyword>